<comment type="caution">
    <text evidence="7">The sequence shown here is derived from an EMBL/GenBank/DDBJ whole genome shotgun (WGS) entry which is preliminary data.</text>
</comment>
<name>D4DX84_SEROD</name>
<evidence type="ECO:0000256" key="2">
    <source>
        <dbReference type="ARBA" id="ARBA00007349"/>
    </source>
</evidence>
<feature type="transmembrane region" description="Helical" evidence="6">
    <location>
        <begin position="371"/>
        <end position="392"/>
    </location>
</feature>
<dbReference type="InterPro" id="IPR030676">
    <property type="entry name" value="CitT-rel"/>
</dbReference>
<evidence type="ECO:0000313" key="8">
    <source>
        <dbReference type="Proteomes" id="UP000005723"/>
    </source>
</evidence>
<dbReference type="Pfam" id="PF00939">
    <property type="entry name" value="Na_sulph_symp"/>
    <property type="match status" value="1"/>
</dbReference>
<proteinExistence type="inferred from homology"/>
<reference evidence="7 8" key="1">
    <citation type="submission" date="2010-01" db="EMBL/GenBank/DDBJ databases">
        <authorList>
            <person name="Muzny D."/>
            <person name="Qin X."/>
            <person name="Deng J."/>
            <person name="Jiang H."/>
            <person name="Liu Y."/>
            <person name="Qu J."/>
            <person name="Song X.-Z."/>
            <person name="Zhang L."/>
            <person name="Thornton R."/>
            <person name="Coyle M."/>
            <person name="Francisco L."/>
            <person name="Jackson L."/>
            <person name="Javaid M."/>
            <person name="Korchina V."/>
            <person name="Kovar C."/>
            <person name="Mata R."/>
            <person name="Mathew T."/>
            <person name="Ngo R."/>
            <person name="Nguyen L."/>
            <person name="Nguyen N."/>
            <person name="Okwuonu G."/>
            <person name="Ongeri F."/>
            <person name="Pham C."/>
            <person name="Simmons D."/>
            <person name="Wilczek-Boney K."/>
            <person name="Hale W."/>
            <person name="Jakkamsetti A."/>
            <person name="Pham P."/>
            <person name="Ruth R."/>
            <person name="San Lucas F."/>
            <person name="Warren J."/>
            <person name="Zhang J."/>
            <person name="Zhao Z."/>
            <person name="Zhou C."/>
            <person name="Zhu D."/>
            <person name="Lee S."/>
            <person name="Bess C."/>
            <person name="Blankenburg K."/>
            <person name="Forbes L."/>
            <person name="Fu Q."/>
            <person name="Gubbala S."/>
            <person name="Hirani K."/>
            <person name="Jayaseelan J.C."/>
            <person name="Lara F."/>
            <person name="Munidasa M."/>
            <person name="Palculict T."/>
            <person name="Patil S."/>
            <person name="Pu L.-L."/>
            <person name="Saada N."/>
            <person name="Tang L."/>
            <person name="Weissenberger G."/>
            <person name="Zhu Y."/>
            <person name="Hemphill L."/>
            <person name="Shang Y."/>
            <person name="Youmans B."/>
            <person name="Ayvaz T."/>
            <person name="Ross M."/>
            <person name="Santibanez J."/>
            <person name="Aqrawi P."/>
            <person name="Gross S."/>
            <person name="Joshi V."/>
            <person name="Fowler G."/>
            <person name="Nazareth L."/>
            <person name="Reid J."/>
            <person name="Worley K."/>
            <person name="Petrosino J."/>
            <person name="Highlander S."/>
            <person name="Gibbs R."/>
        </authorList>
    </citation>
    <scope>NUCLEOTIDE SEQUENCE [LARGE SCALE GENOMIC DNA]</scope>
    <source>
        <strain evidence="7 8">DSM 4582</strain>
    </source>
</reference>
<keyword evidence="3 6" id="KW-0812">Transmembrane</keyword>
<dbReference type="NCBIfam" id="TIGR00785">
    <property type="entry name" value="dass"/>
    <property type="match status" value="1"/>
</dbReference>
<keyword evidence="5 6" id="KW-0472">Membrane</keyword>
<dbReference type="Proteomes" id="UP000005723">
    <property type="component" value="Unassembled WGS sequence"/>
</dbReference>
<comment type="subcellular location">
    <subcellularLocation>
        <location evidence="1">Membrane</location>
        <topology evidence="1">Multi-pass membrane protein</topology>
    </subcellularLocation>
</comment>
<feature type="transmembrane region" description="Helical" evidence="6">
    <location>
        <begin position="404"/>
        <end position="433"/>
    </location>
</feature>
<evidence type="ECO:0000256" key="1">
    <source>
        <dbReference type="ARBA" id="ARBA00004141"/>
    </source>
</evidence>
<dbReference type="InterPro" id="IPR001898">
    <property type="entry name" value="SLC13A/DASS"/>
</dbReference>
<dbReference type="RefSeq" id="WP_004955407.1">
    <property type="nucleotide sequence ID" value="NZ_GG753567.1"/>
</dbReference>
<evidence type="ECO:0000256" key="5">
    <source>
        <dbReference type="ARBA" id="ARBA00023136"/>
    </source>
</evidence>
<dbReference type="EMBL" id="ADBY01000014">
    <property type="protein sequence ID" value="EFE97950.1"/>
    <property type="molecule type" value="Genomic_DNA"/>
</dbReference>
<evidence type="ECO:0000313" key="7">
    <source>
        <dbReference type="EMBL" id="EFE97950.1"/>
    </source>
</evidence>
<organism evidence="7 8">
    <name type="scientific">Serratia odorifera DSM 4582</name>
    <dbReference type="NCBI Taxonomy" id="667129"/>
    <lineage>
        <taxon>Bacteria</taxon>
        <taxon>Pseudomonadati</taxon>
        <taxon>Pseudomonadota</taxon>
        <taxon>Gammaproteobacteria</taxon>
        <taxon>Enterobacterales</taxon>
        <taxon>Yersiniaceae</taxon>
        <taxon>Serratia</taxon>
    </lineage>
</organism>
<evidence type="ECO:0000256" key="6">
    <source>
        <dbReference type="SAM" id="Phobius"/>
    </source>
</evidence>
<evidence type="ECO:0000256" key="4">
    <source>
        <dbReference type="ARBA" id="ARBA00022989"/>
    </source>
</evidence>
<comment type="similarity">
    <text evidence="2">Belongs to the SLC13A/DASS transporter (TC 2.A.47) family. DIT1 subfamily.</text>
</comment>
<feature type="transmembrane region" description="Helical" evidence="6">
    <location>
        <begin position="226"/>
        <end position="252"/>
    </location>
</feature>
<feature type="transmembrane region" description="Helical" evidence="6">
    <location>
        <begin position="282"/>
        <end position="306"/>
    </location>
</feature>
<feature type="transmembrane region" description="Helical" evidence="6">
    <location>
        <begin position="312"/>
        <end position="329"/>
    </location>
</feature>
<dbReference type="HOGENOM" id="CLU_005170_7_3_6"/>
<feature type="transmembrane region" description="Helical" evidence="6">
    <location>
        <begin position="12"/>
        <end position="28"/>
    </location>
</feature>
<feature type="transmembrane region" description="Helical" evidence="6">
    <location>
        <begin position="341"/>
        <end position="365"/>
    </location>
</feature>
<dbReference type="OrthoDB" id="3170849at2"/>
<sequence>MDKLTPLKPVPTLIAVAAALLIWFVIPAPEGVEPNAWQLLALFIGTIIAIIGKAMPIGAVSVIAIALVALTEVTHPGQPGAALSDALSGFSNPLIWLIGFSIMISLSLNKTGLGGRIGYYFISLFGKRTLGIAYALTMAETTLAPVTPSNTARGGGIIHPIMKSIADSFGSKAELNTVGKIGRYLALVNYNINPVTSAMFITATAPNPLVVSLIAKGTHDSVELTWGMWALAALVPGVCSLLVMPLVIYLLYPPEIKSTPNAPHFAQEKLRELGPVTLPEKITLAVFALLLVLWAGIPAMIFGPALAVNPTTAALVGLAVLLASGVLSWDDILKHKGAWDTVVWFSALVMMATYLGKLGLITWLSQSVGAAIAHMGMSWVGGTLLLTLVYLYSHYFFASTTAHVTAMFAAFFAAGIALGAPPVLLGLILAFSSSLMMSLTHYATGTAPIIFGSGYVTLGEWWKTGLVMSVVNLAIWLIIGSLWWKWLGFW</sequence>
<evidence type="ECO:0000256" key="3">
    <source>
        <dbReference type="ARBA" id="ARBA00022692"/>
    </source>
</evidence>
<dbReference type="AlphaFoldDB" id="D4DX84"/>
<dbReference type="PIRSF" id="PIRSF002457">
    <property type="entry name" value="DASS"/>
    <property type="match status" value="1"/>
</dbReference>
<dbReference type="GO" id="GO:0022857">
    <property type="term" value="F:transmembrane transporter activity"/>
    <property type="evidence" value="ECO:0007669"/>
    <property type="project" value="InterPro"/>
</dbReference>
<feature type="transmembrane region" description="Helical" evidence="6">
    <location>
        <begin position="90"/>
        <end position="108"/>
    </location>
</feature>
<dbReference type="STRING" id="667129.HMPREF0758_0534"/>
<dbReference type="GO" id="GO:0016020">
    <property type="term" value="C:membrane"/>
    <property type="evidence" value="ECO:0007669"/>
    <property type="project" value="UniProtKB-SubCell"/>
</dbReference>
<feature type="transmembrane region" description="Helical" evidence="6">
    <location>
        <begin position="465"/>
        <end position="484"/>
    </location>
</feature>
<protein>
    <submittedName>
        <fullName evidence="7">Transporter, DASS family</fullName>
    </submittedName>
</protein>
<keyword evidence="4 6" id="KW-1133">Transmembrane helix</keyword>
<keyword evidence="8" id="KW-1185">Reference proteome</keyword>
<dbReference type="PANTHER" id="PTHR42826">
    <property type="entry name" value="DICARBOXYLATE TRANSPORTER 2.1, CHLOROPLASTIC"/>
    <property type="match status" value="1"/>
</dbReference>
<accession>D4DX84</accession>
<gene>
    <name evidence="7" type="ORF">HMPREF0758_0534</name>
</gene>
<feature type="transmembrane region" description="Helical" evidence="6">
    <location>
        <begin position="439"/>
        <end position="458"/>
    </location>
</feature>
<feature type="transmembrane region" description="Helical" evidence="6">
    <location>
        <begin position="40"/>
        <end position="70"/>
    </location>
</feature>